<dbReference type="RefSeq" id="XP_014568560.1">
    <property type="nucleotide sequence ID" value="XM_014713074.1"/>
</dbReference>
<dbReference type="InParanoid" id="G7E9J9"/>
<dbReference type="Proteomes" id="UP000009131">
    <property type="component" value="Unassembled WGS sequence"/>
</dbReference>
<keyword evidence="3" id="KW-1185">Reference proteome</keyword>
<accession>G7E9J9</accession>
<dbReference type="PROSITE" id="PS50141">
    <property type="entry name" value="A_DEAMIN_EDITASE"/>
    <property type="match status" value="1"/>
</dbReference>
<evidence type="ECO:0000259" key="1">
    <source>
        <dbReference type="PROSITE" id="PS50141"/>
    </source>
</evidence>
<dbReference type="PANTHER" id="PTHR10910">
    <property type="entry name" value="EUKARYOTE SPECIFIC DSRNA BINDING PROTEIN"/>
    <property type="match status" value="1"/>
</dbReference>
<dbReference type="Pfam" id="PF02137">
    <property type="entry name" value="A_deamin"/>
    <property type="match status" value="1"/>
</dbReference>
<dbReference type="GO" id="GO:0003726">
    <property type="term" value="F:double-stranded RNA adenosine deaminase activity"/>
    <property type="evidence" value="ECO:0007669"/>
    <property type="project" value="TreeGrafter"/>
</dbReference>
<dbReference type="GO" id="GO:0005730">
    <property type="term" value="C:nucleolus"/>
    <property type="evidence" value="ECO:0007669"/>
    <property type="project" value="TreeGrafter"/>
</dbReference>
<dbReference type="HOGENOM" id="CLU_005382_5_0_1"/>
<dbReference type="OMA" id="HPKKITY"/>
<dbReference type="eggNOG" id="KOG2777">
    <property type="taxonomic scope" value="Eukaryota"/>
</dbReference>
<dbReference type="OrthoDB" id="10268011at2759"/>
<dbReference type="FunCoup" id="G7E9J9">
    <property type="interactions" value="381"/>
</dbReference>
<dbReference type="EMBL" id="BABT02000220">
    <property type="protein sequence ID" value="GAA99318.1"/>
    <property type="molecule type" value="Genomic_DNA"/>
</dbReference>
<evidence type="ECO:0000313" key="2">
    <source>
        <dbReference type="EMBL" id="GAA99318.1"/>
    </source>
</evidence>
<evidence type="ECO:0000313" key="3">
    <source>
        <dbReference type="Proteomes" id="UP000009131"/>
    </source>
</evidence>
<dbReference type="GO" id="GO:0008251">
    <property type="term" value="F:tRNA-specific adenosine deaminase activity"/>
    <property type="evidence" value="ECO:0007669"/>
    <property type="project" value="TreeGrafter"/>
</dbReference>
<protein>
    <recommendedName>
        <fullName evidence="1">A to I editase domain-containing protein</fullName>
    </recommendedName>
</protein>
<dbReference type="AlphaFoldDB" id="G7E9J9"/>
<dbReference type="InterPro" id="IPR002466">
    <property type="entry name" value="A_deamin"/>
</dbReference>
<gene>
    <name evidence="2" type="primary">Mo06013</name>
    <name evidence="2" type="ORF">E5Q_06013</name>
</gene>
<feature type="domain" description="A to I editase" evidence="1">
    <location>
        <begin position="52"/>
        <end position="402"/>
    </location>
</feature>
<reference evidence="2 3" key="1">
    <citation type="journal article" date="2011" name="J. Gen. Appl. Microbiol.">
        <title>Draft genome sequencing of the enigmatic basidiomycete Mixia osmundae.</title>
        <authorList>
            <person name="Nishida H."/>
            <person name="Nagatsuka Y."/>
            <person name="Sugiyama J."/>
        </authorList>
    </citation>
    <scope>NUCLEOTIDE SEQUENCE [LARGE SCALE GENOMIC DNA]</scope>
    <source>
        <strain evidence="3">CBS 9802 / IAM 14324 / JCM 22182 / KY 12970</strain>
    </source>
</reference>
<dbReference type="GO" id="GO:0006382">
    <property type="term" value="P:adenosine to inosine editing"/>
    <property type="evidence" value="ECO:0007669"/>
    <property type="project" value="TreeGrafter"/>
</dbReference>
<sequence length="412" mass="45523">MNLADSIAQCVLTRYDRLPRSCKPLRRANGKEEWTVLAGIVLRKDEQLLCISLGTGVRCLPHEQLPKHGDILHDCHAEVLAKRGFRRWLYTQLESIQHSPEHAWFSACGSGRWRMHSNVKVHLYISTLPCGDASMTASALLQDPQTALIMATTGRPGIAKDWSSLHSAEEPNGLLRGRTQFNARGLRTKPGRLDAPSTSCMSCSDKIASWICTGLQGALLSRFFEPIYLSSIVIGETAQIAALGNPDSLEAMMADCQSAFNARTAIHRQLADLYDATVAFCSITYDRSRLQLKSSMSAEDIVPATEATSWIEGSEPEALYAGCRRGARPDREHALAHKKRSRLCKVSFLEAYCKLTEESSVEYHQAKQSSHAGTMAYRHAKECLRTGPFSAWLVTSEATGRFRLPPGGNNDT</sequence>
<dbReference type="GO" id="GO:0006396">
    <property type="term" value="P:RNA processing"/>
    <property type="evidence" value="ECO:0007669"/>
    <property type="project" value="InterPro"/>
</dbReference>
<organism evidence="2 3">
    <name type="scientific">Mixia osmundae (strain CBS 9802 / IAM 14324 / JCM 22182 / KY 12970)</name>
    <dbReference type="NCBI Taxonomy" id="764103"/>
    <lineage>
        <taxon>Eukaryota</taxon>
        <taxon>Fungi</taxon>
        <taxon>Dikarya</taxon>
        <taxon>Basidiomycota</taxon>
        <taxon>Pucciniomycotina</taxon>
        <taxon>Mixiomycetes</taxon>
        <taxon>Mixiales</taxon>
        <taxon>Mixiaceae</taxon>
        <taxon>Mixia</taxon>
    </lineage>
</organism>
<dbReference type="GO" id="GO:0005737">
    <property type="term" value="C:cytoplasm"/>
    <property type="evidence" value="ECO:0007669"/>
    <property type="project" value="TreeGrafter"/>
</dbReference>
<name>G7E9J9_MIXOS</name>
<dbReference type="STRING" id="764103.G7E9J9"/>
<dbReference type="PANTHER" id="PTHR10910:SF62">
    <property type="entry name" value="AT07585P-RELATED"/>
    <property type="match status" value="1"/>
</dbReference>
<reference evidence="2 3" key="2">
    <citation type="journal article" date="2012" name="Open Biol.">
        <title>Characteristics of nucleosomes and linker DNA regions on the genome of the basidiomycete Mixia osmundae revealed by mono- and dinucleosome mapping.</title>
        <authorList>
            <person name="Nishida H."/>
            <person name="Kondo S."/>
            <person name="Matsumoto T."/>
            <person name="Suzuki Y."/>
            <person name="Yoshikawa H."/>
            <person name="Taylor T.D."/>
            <person name="Sugiyama J."/>
        </authorList>
    </citation>
    <scope>NUCLEOTIDE SEQUENCE [LARGE SCALE GENOMIC DNA]</scope>
    <source>
        <strain evidence="3">CBS 9802 / IAM 14324 / JCM 22182 / KY 12970</strain>
    </source>
</reference>
<proteinExistence type="predicted"/>
<comment type="caution">
    <text evidence="2">The sequence shown here is derived from an EMBL/GenBank/DDBJ whole genome shotgun (WGS) entry which is preliminary data.</text>
</comment>
<dbReference type="GO" id="GO:0003725">
    <property type="term" value="F:double-stranded RNA binding"/>
    <property type="evidence" value="ECO:0007669"/>
    <property type="project" value="TreeGrafter"/>
</dbReference>
<dbReference type="SMART" id="SM00552">
    <property type="entry name" value="ADEAMc"/>
    <property type="match status" value="1"/>
</dbReference>